<proteinExistence type="predicted"/>
<dbReference type="EMBL" id="BKCJ010310819">
    <property type="protein sequence ID" value="GEZ69248.1"/>
    <property type="molecule type" value="Genomic_DNA"/>
</dbReference>
<protein>
    <submittedName>
        <fullName evidence="2">Uncharacterized protein</fullName>
    </submittedName>
</protein>
<evidence type="ECO:0000313" key="2">
    <source>
        <dbReference type="EMBL" id="GEZ69248.1"/>
    </source>
</evidence>
<feature type="compositionally biased region" description="Polar residues" evidence="1">
    <location>
        <begin position="1"/>
        <end position="11"/>
    </location>
</feature>
<reference evidence="2" key="1">
    <citation type="journal article" date="2019" name="Sci. Rep.">
        <title>Draft genome of Tanacetum cinerariifolium, the natural source of mosquito coil.</title>
        <authorList>
            <person name="Yamashiro T."/>
            <person name="Shiraishi A."/>
            <person name="Satake H."/>
            <person name="Nakayama K."/>
        </authorList>
    </citation>
    <scope>NUCLEOTIDE SEQUENCE</scope>
</reference>
<feature type="compositionally biased region" description="Pro residues" evidence="1">
    <location>
        <begin position="84"/>
        <end position="94"/>
    </location>
</feature>
<gene>
    <name evidence="2" type="ORF">Tci_541221</name>
</gene>
<organism evidence="2">
    <name type="scientific">Tanacetum cinerariifolium</name>
    <name type="common">Dalmatian daisy</name>
    <name type="synonym">Chrysanthemum cinerariifolium</name>
    <dbReference type="NCBI Taxonomy" id="118510"/>
    <lineage>
        <taxon>Eukaryota</taxon>
        <taxon>Viridiplantae</taxon>
        <taxon>Streptophyta</taxon>
        <taxon>Embryophyta</taxon>
        <taxon>Tracheophyta</taxon>
        <taxon>Spermatophyta</taxon>
        <taxon>Magnoliopsida</taxon>
        <taxon>eudicotyledons</taxon>
        <taxon>Gunneridae</taxon>
        <taxon>Pentapetalae</taxon>
        <taxon>asterids</taxon>
        <taxon>campanulids</taxon>
        <taxon>Asterales</taxon>
        <taxon>Asteraceae</taxon>
        <taxon>Asteroideae</taxon>
        <taxon>Anthemideae</taxon>
        <taxon>Anthemidinae</taxon>
        <taxon>Tanacetum</taxon>
    </lineage>
</organism>
<name>A0A699IQ81_TANCI</name>
<sequence>MFPTSRSTRSFTPLAITRRPHTSTATPRPPPLPLSPSPPSPTPQTPPIKPLSRHFHPSPLTSHHSRPPPSPPQPPHLHSHLVTPLPPPLQPSPTPNDHHHLSSSANSWGVCLVFLKSPSRVAFGLYKEKVAFVFGFIPQRVFCLGWSASKGGSVLRFTT</sequence>
<evidence type="ECO:0000256" key="1">
    <source>
        <dbReference type="SAM" id="MobiDB-lite"/>
    </source>
</evidence>
<feature type="region of interest" description="Disordered" evidence="1">
    <location>
        <begin position="1"/>
        <end position="101"/>
    </location>
</feature>
<feature type="compositionally biased region" description="Pro residues" evidence="1">
    <location>
        <begin position="27"/>
        <end position="49"/>
    </location>
</feature>
<accession>A0A699IQ81</accession>
<comment type="caution">
    <text evidence="2">The sequence shown here is derived from an EMBL/GenBank/DDBJ whole genome shotgun (WGS) entry which is preliminary data.</text>
</comment>
<dbReference type="AlphaFoldDB" id="A0A699IQ81"/>